<sequence>MERKKRVRRANYTAEERTLLAELVTKYKHIIEDKRIGGIYIRKKKEAWGVIKNKFNSNCTTGPREVEHLKALYDNMKQKSRKTVAENNKMEYMNSRVQDIVKQEHGEKAFNNFKEDKVQMNKTGEGVWKPKSTDCDSKTLAVIQVEVEPLPNPYDSDAAYFKA</sequence>
<dbReference type="EMBL" id="KZ150042">
    <property type="protein sequence ID" value="PZC74542.1"/>
    <property type="molecule type" value="Genomic_DNA"/>
</dbReference>
<dbReference type="PANTHER" id="PTHR21411:SF0">
    <property type="entry name" value="REGULATORY PROTEIN ZESTE"/>
    <property type="match status" value="1"/>
</dbReference>
<dbReference type="Proteomes" id="UP000249218">
    <property type="component" value="Unassembled WGS sequence"/>
</dbReference>
<evidence type="ECO:0000256" key="3">
    <source>
        <dbReference type="ARBA" id="ARBA00023015"/>
    </source>
</evidence>
<keyword evidence="8" id="KW-1185">Reference proteome</keyword>
<keyword evidence="4" id="KW-0804">Transcription</keyword>
<evidence type="ECO:0000256" key="2">
    <source>
        <dbReference type="ARBA" id="ARBA00016807"/>
    </source>
</evidence>
<feature type="domain" description="Myb/SANT-like DNA-binding" evidence="6">
    <location>
        <begin position="8"/>
        <end position="85"/>
    </location>
</feature>
<dbReference type="OrthoDB" id="6340111at2759"/>
<evidence type="ECO:0000256" key="1">
    <source>
        <dbReference type="ARBA" id="ARBA00011764"/>
    </source>
</evidence>
<dbReference type="AlphaFoldDB" id="A0A2W1BHL8"/>
<dbReference type="PANTHER" id="PTHR21411">
    <property type="entry name" value="APONTIC"/>
    <property type="match status" value="1"/>
</dbReference>
<accession>A0A2W1BHL8</accession>
<name>A0A2W1BHL8_HELAM</name>
<gene>
    <name evidence="7" type="primary">HaOG207676</name>
    <name evidence="7" type="ORF">B5X24_HaOG207676</name>
</gene>
<evidence type="ECO:0000313" key="7">
    <source>
        <dbReference type="EMBL" id="PZC74542.1"/>
    </source>
</evidence>
<keyword evidence="3" id="KW-0805">Transcription regulation</keyword>
<evidence type="ECO:0000259" key="6">
    <source>
        <dbReference type="Pfam" id="PF13873"/>
    </source>
</evidence>
<protein>
    <recommendedName>
        <fullName evidence="2">Regulatory protein zeste</fullName>
    </recommendedName>
</protein>
<dbReference type="Pfam" id="PF13873">
    <property type="entry name" value="Myb_DNA-bind_5"/>
    <property type="match status" value="1"/>
</dbReference>
<evidence type="ECO:0000256" key="5">
    <source>
        <dbReference type="ARBA" id="ARBA00025466"/>
    </source>
</evidence>
<comment type="function">
    <text evidence="5">Involved in transvection phenomena (= synapsis-dependent gene expression), where the synaptic pairing of chromosomes carrying genes with which zeste interacts influences the expression of these genes. Zeste binds to DNA and stimulates transcription from a nearby promoter.</text>
</comment>
<organism evidence="7 8">
    <name type="scientific">Helicoverpa armigera</name>
    <name type="common">Cotton bollworm</name>
    <name type="synonym">Heliothis armigera</name>
    <dbReference type="NCBI Taxonomy" id="29058"/>
    <lineage>
        <taxon>Eukaryota</taxon>
        <taxon>Metazoa</taxon>
        <taxon>Ecdysozoa</taxon>
        <taxon>Arthropoda</taxon>
        <taxon>Hexapoda</taxon>
        <taxon>Insecta</taxon>
        <taxon>Pterygota</taxon>
        <taxon>Neoptera</taxon>
        <taxon>Endopterygota</taxon>
        <taxon>Lepidoptera</taxon>
        <taxon>Glossata</taxon>
        <taxon>Ditrysia</taxon>
        <taxon>Noctuoidea</taxon>
        <taxon>Noctuidae</taxon>
        <taxon>Heliothinae</taxon>
        <taxon>Helicoverpa</taxon>
    </lineage>
</organism>
<evidence type="ECO:0000256" key="4">
    <source>
        <dbReference type="ARBA" id="ARBA00023163"/>
    </source>
</evidence>
<dbReference type="InterPro" id="IPR028002">
    <property type="entry name" value="Myb_DNA-bind_5"/>
</dbReference>
<proteinExistence type="predicted"/>
<reference evidence="7 8" key="1">
    <citation type="journal article" date="2017" name="BMC Biol.">
        <title>Genomic innovations, transcriptional plasticity and gene loss underlying the evolution and divergence of two highly polyphagous and invasive Helicoverpa pest species.</title>
        <authorList>
            <person name="Pearce S.L."/>
            <person name="Clarke D.F."/>
            <person name="East P.D."/>
            <person name="Elfekih S."/>
            <person name="Gordon K.H."/>
            <person name="Jermiin L.S."/>
            <person name="McGaughran A."/>
            <person name="Oakeshott J.G."/>
            <person name="Papanikolaou A."/>
            <person name="Perera O.P."/>
            <person name="Rane R.V."/>
            <person name="Richards S."/>
            <person name="Tay W.T."/>
            <person name="Walsh T.K."/>
            <person name="Anderson A."/>
            <person name="Anderson C.J."/>
            <person name="Asgari S."/>
            <person name="Board P.G."/>
            <person name="Bretschneider A."/>
            <person name="Campbell P.M."/>
            <person name="Chertemps T."/>
            <person name="Christeller J.T."/>
            <person name="Coppin C.W."/>
            <person name="Downes S.J."/>
            <person name="Duan G."/>
            <person name="Farnsworth C.A."/>
            <person name="Good R.T."/>
            <person name="Han L.B."/>
            <person name="Han Y.C."/>
            <person name="Hatje K."/>
            <person name="Horne I."/>
            <person name="Huang Y.P."/>
            <person name="Hughes D.S."/>
            <person name="Jacquin-Joly E."/>
            <person name="James W."/>
            <person name="Jhangiani S."/>
            <person name="Kollmar M."/>
            <person name="Kuwar S.S."/>
            <person name="Li S."/>
            <person name="Liu N.Y."/>
            <person name="Maibeche M.T."/>
            <person name="Miller J.R."/>
            <person name="Montagne N."/>
            <person name="Perry T."/>
            <person name="Qu J."/>
            <person name="Song S.V."/>
            <person name="Sutton G.G."/>
            <person name="Vogel H."/>
            <person name="Walenz B.P."/>
            <person name="Xu W."/>
            <person name="Zhang H.J."/>
            <person name="Zou Z."/>
            <person name="Batterham P."/>
            <person name="Edwards O.R."/>
            <person name="Feyereisen R."/>
            <person name="Gibbs R.A."/>
            <person name="Heckel D.G."/>
            <person name="McGrath A."/>
            <person name="Robin C."/>
            <person name="Scherer S.E."/>
            <person name="Worley K.C."/>
            <person name="Wu Y.D."/>
        </authorList>
    </citation>
    <scope>NUCLEOTIDE SEQUENCE [LARGE SCALE GENOMIC DNA]</scope>
    <source>
        <strain evidence="7">Harm_GR_Male_#8</strain>
        <tissue evidence="7">Whole organism</tissue>
    </source>
</reference>
<comment type="subunit">
    <text evidence="1">Self-associates forming complexes of several hundred monomers.</text>
</comment>
<evidence type="ECO:0000313" key="8">
    <source>
        <dbReference type="Proteomes" id="UP000249218"/>
    </source>
</evidence>